<keyword evidence="1" id="KW-0805">Transcription regulation</keyword>
<evidence type="ECO:0000256" key="3">
    <source>
        <dbReference type="ARBA" id="ARBA00023163"/>
    </source>
</evidence>
<dbReference type="PROSITE" id="PS50949">
    <property type="entry name" value="HTH_GNTR"/>
    <property type="match status" value="1"/>
</dbReference>
<feature type="domain" description="HTH gntR-type" evidence="5">
    <location>
        <begin position="23"/>
        <end position="90"/>
    </location>
</feature>
<dbReference type="GO" id="GO:0003677">
    <property type="term" value="F:DNA binding"/>
    <property type="evidence" value="ECO:0007669"/>
    <property type="project" value="UniProtKB-KW"/>
</dbReference>
<evidence type="ECO:0000313" key="7">
    <source>
        <dbReference type="Proteomes" id="UP000198654"/>
    </source>
</evidence>
<dbReference type="SMART" id="SM00345">
    <property type="entry name" value="HTH_GNTR"/>
    <property type="match status" value="1"/>
</dbReference>
<proteinExistence type="predicted"/>
<dbReference type="STRING" id="119000.SAMN05661010_00927"/>
<dbReference type="InterPro" id="IPR011711">
    <property type="entry name" value="GntR_C"/>
</dbReference>
<dbReference type="OrthoDB" id="8066003at2"/>
<evidence type="ECO:0000256" key="1">
    <source>
        <dbReference type="ARBA" id="ARBA00023015"/>
    </source>
</evidence>
<dbReference type="InterPro" id="IPR036390">
    <property type="entry name" value="WH_DNA-bd_sf"/>
</dbReference>
<dbReference type="AlphaFoldDB" id="A0A1G9HUR3"/>
<evidence type="ECO:0000313" key="6">
    <source>
        <dbReference type="EMBL" id="SDL16700.1"/>
    </source>
</evidence>
<dbReference type="Pfam" id="PF07729">
    <property type="entry name" value="FCD"/>
    <property type="match status" value="1"/>
</dbReference>
<dbReference type="SMART" id="SM00895">
    <property type="entry name" value="FCD"/>
    <property type="match status" value="1"/>
</dbReference>
<dbReference type="InterPro" id="IPR008920">
    <property type="entry name" value="TF_FadR/GntR_C"/>
</dbReference>
<keyword evidence="7" id="KW-1185">Reference proteome</keyword>
<dbReference type="Proteomes" id="UP000198654">
    <property type="component" value="Unassembled WGS sequence"/>
</dbReference>
<sequence>MTKDEHPSLSAFDKETDESASDKSLSDCVAESLREKIISGDIMPGSSLTEAHLCHQHGASRNTIREALRHLRLEGLVVNMRHKGARVKALTLPDVHDIYKVRHTLELIAVERSAFASEPLFDHITQAIESGEAAIKKNDWKEVGTRSLQFHQAVVALIESERINVFFKAIVAQLRLTFALCEDEKQFQMGWIARDRVIHDYLINGKRQEAADAMQLYLKDSEAMVIDTVRAFYARQPGSTGTF</sequence>
<dbReference type="CDD" id="cd07377">
    <property type="entry name" value="WHTH_GntR"/>
    <property type="match status" value="1"/>
</dbReference>
<evidence type="ECO:0000256" key="4">
    <source>
        <dbReference type="SAM" id="MobiDB-lite"/>
    </source>
</evidence>
<reference evidence="6 7" key="1">
    <citation type="submission" date="2016-10" db="EMBL/GenBank/DDBJ databases">
        <authorList>
            <person name="de Groot N.N."/>
        </authorList>
    </citation>
    <scope>NUCLEOTIDE SEQUENCE [LARGE SCALE GENOMIC DNA]</scope>
    <source>
        <strain evidence="6 7">DSM 14789</strain>
    </source>
</reference>
<dbReference type="GO" id="GO:0003700">
    <property type="term" value="F:DNA-binding transcription factor activity"/>
    <property type="evidence" value="ECO:0007669"/>
    <property type="project" value="InterPro"/>
</dbReference>
<dbReference type="EMBL" id="FNGI01000002">
    <property type="protein sequence ID" value="SDL16700.1"/>
    <property type="molecule type" value="Genomic_DNA"/>
</dbReference>
<dbReference type="Gene3D" id="1.10.10.10">
    <property type="entry name" value="Winged helix-like DNA-binding domain superfamily/Winged helix DNA-binding domain"/>
    <property type="match status" value="1"/>
</dbReference>
<dbReference type="InterPro" id="IPR036388">
    <property type="entry name" value="WH-like_DNA-bd_sf"/>
</dbReference>
<keyword evidence="3" id="KW-0804">Transcription</keyword>
<dbReference type="SUPFAM" id="SSF48008">
    <property type="entry name" value="GntR ligand-binding domain-like"/>
    <property type="match status" value="1"/>
</dbReference>
<name>A0A1G9HUR3_9GAMM</name>
<protein>
    <submittedName>
        <fullName evidence="6">DNA-binding transcriptional regulator, GntR family</fullName>
    </submittedName>
</protein>
<dbReference type="InterPro" id="IPR000524">
    <property type="entry name" value="Tscrpt_reg_HTH_GntR"/>
</dbReference>
<dbReference type="Pfam" id="PF00392">
    <property type="entry name" value="GntR"/>
    <property type="match status" value="1"/>
</dbReference>
<keyword evidence="2 6" id="KW-0238">DNA-binding</keyword>
<gene>
    <name evidence="6" type="ORF">SAMN05661010_00927</name>
</gene>
<feature type="region of interest" description="Disordered" evidence="4">
    <location>
        <begin position="1"/>
        <end position="25"/>
    </location>
</feature>
<accession>A0A1G9HUR3</accession>
<dbReference type="PANTHER" id="PTHR43537:SF45">
    <property type="entry name" value="GNTR FAMILY REGULATORY PROTEIN"/>
    <property type="match status" value="1"/>
</dbReference>
<evidence type="ECO:0000259" key="5">
    <source>
        <dbReference type="PROSITE" id="PS50949"/>
    </source>
</evidence>
<dbReference type="RefSeq" id="WP_089726043.1">
    <property type="nucleotide sequence ID" value="NZ_FNGI01000002.1"/>
</dbReference>
<evidence type="ECO:0000256" key="2">
    <source>
        <dbReference type="ARBA" id="ARBA00023125"/>
    </source>
</evidence>
<dbReference type="SUPFAM" id="SSF46785">
    <property type="entry name" value="Winged helix' DNA-binding domain"/>
    <property type="match status" value="1"/>
</dbReference>
<organism evidence="6 7">
    <name type="scientific">Modicisalibacter muralis</name>
    <dbReference type="NCBI Taxonomy" id="119000"/>
    <lineage>
        <taxon>Bacteria</taxon>
        <taxon>Pseudomonadati</taxon>
        <taxon>Pseudomonadota</taxon>
        <taxon>Gammaproteobacteria</taxon>
        <taxon>Oceanospirillales</taxon>
        <taxon>Halomonadaceae</taxon>
        <taxon>Modicisalibacter</taxon>
    </lineage>
</organism>
<dbReference type="PANTHER" id="PTHR43537">
    <property type="entry name" value="TRANSCRIPTIONAL REGULATOR, GNTR FAMILY"/>
    <property type="match status" value="1"/>
</dbReference>
<dbReference type="Gene3D" id="1.20.120.530">
    <property type="entry name" value="GntR ligand-binding domain-like"/>
    <property type="match status" value="1"/>
</dbReference>